<dbReference type="PANTHER" id="PTHR47966">
    <property type="entry name" value="BETA-SITE APP-CLEAVING ENZYME, ISOFORM A-RELATED"/>
    <property type="match status" value="1"/>
</dbReference>
<evidence type="ECO:0000256" key="5">
    <source>
        <dbReference type="SAM" id="SignalP"/>
    </source>
</evidence>
<gene>
    <name evidence="7" type="ORF">JVT61DRAFT_513</name>
</gene>
<protein>
    <submittedName>
        <fullName evidence="7">Acid protease</fullName>
    </submittedName>
</protein>
<proteinExistence type="inferred from homology"/>
<organism evidence="7 8">
    <name type="scientific">Boletus reticuloceps</name>
    <dbReference type="NCBI Taxonomy" id="495285"/>
    <lineage>
        <taxon>Eukaryota</taxon>
        <taxon>Fungi</taxon>
        <taxon>Dikarya</taxon>
        <taxon>Basidiomycota</taxon>
        <taxon>Agaricomycotina</taxon>
        <taxon>Agaricomycetes</taxon>
        <taxon>Agaricomycetidae</taxon>
        <taxon>Boletales</taxon>
        <taxon>Boletineae</taxon>
        <taxon>Boletaceae</taxon>
        <taxon>Boletoideae</taxon>
        <taxon>Boletus</taxon>
    </lineage>
</organism>
<dbReference type="PROSITE" id="PS51767">
    <property type="entry name" value="PEPTIDASE_A1"/>
    <property type="match status" value="1"/>
</dbReference>
<dbReference type="AlphaFoldDB" id="A0A8I2Z0R9"/>
<comment type="caution">
    <text evidence="7">The sequence shown here is derived from an EMBL/GenBank/DDBJ whole genome shotgun (WGS) entry which is preliminary data.</text>
</comment>
<reference evidence="7" key="1">
    <citation type="submission" date="2021-03" db="EMBL/GenBank/DDBJ databases">
        <title>Evolutionary innovations through gain and loss of genes in the ectomycorrhizal Boletales.</title>
        <authorList>
            <person name="Wu G."/>
            <person name="Miyauchi S."/>
            <person name="Morin E."/>
            <person name="Yang Z.-L."/>
            <person name="Xu J."/>
            <person name="Martin F.M."/>
        </authorList>
    </citation>
    <scope>NUCLEOTIDE SEQUENCE</scope>
    <source>
        <strain evidence="7">BR01</strain>
    </source>
</reference>
<dbReference type="GO" id="GO:0004190">
    <property type="term" value="F:aspartic-type endopeptidase activity"/>
    <property type="evidence" value="ECO:0007669"/>
    <property type="project" value="UniProtKB-KW"/>
</dbReference>
<dbReference type="Proteomes" id="UP000683000">
    <property type="component" value="Unassembled WGS sequence"/>
</dbReference>
<evidence type="ECO:0000256" key="2">
    <source>
        <dbReference type="ARBA" id="ARBA00022750"/>
    </source>
</evidence>
<dbReference type="Gene3D" id="2.40.70.10">
    <property type="entry name" value="Acid Proteases"/>
    <property type="match status" value="2"/>
</dbReference>
<dbReference type="PRINTS" id="PR00792">
    <property type="entry name" value="PEPSIN"/>
</dbReference>
<dbReference type="GO" id="GO:0006508">
    <property type="term" value="P:proteolysis"/>
    <property type="evidence" value="ECO:0007669"/>
    <property type="project" value="UniProtKB-KW"/>
</dbReference>
<name>A0A8I2Z0R9_9AGAM</name>
<dbReference type="InterPro" id="IPR021109">
    <property type="entry name" value="Peptidase_aspartic_dom_sf"/>
</dbReference>
<keyword evidence="4 7" id="KW-0645">Protease</keyword>
<dbReference type="InterPro" id="IPR001969">
    <property type="entry name" value="Aspartic_peptidase_AS"/>
</dbReference>
<feature type="domain" description="Peptidase A1" evidence="6">
    <location>
        <begin position="81"/>
        <end position="394"/>
    </location>
</feature>
<sequence length="404" mass="43137">MYFPAMTLLSSLLLSLGFVHASPLSRDTGKASLTISTKINTVGASQLVEKERARIQSLKYASHDDSSGSGSFNVSNRVIFYTAEVGVGTPSTSRTLLVDTGSSNTWVGASQPYVATNSSVNTGNSVSVTYGSGAFYGEEWLDTVTLTSDLVIDKQSIGVASGVFGVNGFDGILGLGPVDLTQNSVNNTFEVPTVTDNLYAQRKISQQVIGIFFSPASESDNSGELVFGGYDKSVMTSPVRYVPLTTMTPAAHYWGINQSISYGETTVLSSTAGIVDTGTTLIYIASDAFQRYQSLTGATLDPMTRLLTITSAQYAKLQTLTFNIGGISYGLTPNAQIWPRSLNDVMGLNTSAIYLVINDIGYPSGSGFDFANGYSFLQRFYSVFDTTNQRVGFAETVHTKSSSN</sequence>
<dbReference type="SUPFAM" id="SSF50630">
    <property type="entry name" value="Acid proteases"/>
    <property type="match status" value="1"/>
</dbReference>
<feature type="active site" evidence="3">
    <location>
        <position position="276"/>
    </location>
</feature>
<comment type="similarity">
    <text evidence="1 4">Belongs to the peptidase A1 family.</text>
</comment>
<keyword evidence="4" id="KW-0378">Hydrolase</keyword>
<evidence type="ECO:0000256" key="1">
    <source>
        <dbReference type="ARBA" id="ARBA00007447"/>
    </source>
</evidence>
<keyword evidence="2 4" id="KW-0064">Aspartyl protease</keyword>
<feature type="active site" evidence="3">
    <location>
        <position position="99"/>
    </location>
</feature>
<evidence type="ECO:0000259" key="6">
    <source>
        <dbReference type="PROSITE" id="PS51767"/>
    </source>
</evidence>
<evidence type="ECO:0000256" key="4">
    <source>
        <dbReference type="RuleBase" id="RU000454"/>
    </source>
</evidence>
<evidence type="ECO:0000313" key="8">
    <source>
        <dbReference type="Proteomes" id="UP000683000"/>
    </source>
</evidence>
<evidence type="ECO:0000313" key="7">
    <source>
        <dbReference type="EMBL" id="KAG6381896.1"/>
    </source>
</evidence>
<dbReference type="CDD" id="cd05471">
    <property type="entry name" value="pepsin_like"/>
    <property type="match status" value="1"/>
</dbReference>
<keyword evidence="5" id="KW-0732">Signal</keyword>
<dbReference type="InterPro" id="IPR033121">
    <property type="entry name" value="PEPTIDASE_A1"/>
</dbReference>
<dbReference type="EMBL" id="JAGFBS010000001">
    <property type="protein sequence ID" value="KAG6381896.1"/>
    <property type="molecule type" value="Genomic_DNA"/>
</dbReference>
<dbReference type="Pfam" id="PF00026">
    <property type="entry name" value="Asp"/>
    <property type="match status" value="1"/>
</dbReference>
<feature type="chain" id="PRO_5034054348" evidence="5">
    <location>
        <begin position="22"/>
        <end position="404"/>
    </location>
</feature>
<dbReference type="PANTHER" id="PTHR47966:SF51">
    <property type="entry name" value="BETA-SITE APP-CLEAVING ENZYME, ISOFORM A-RELATED"/>
    <property type="match status" value="1"/>
</dbReference>
<dbReference type="InterPro" id="IPR034164">
    <property type="entry name" value="Pepsin-like_dom"/>
</dbReference>
<keyword evidence="8" id="KW-1185">Reference proteome</keyword>
<dbReference type="PROSITE" id="PS00141">
    <property type="entry name" value="ASP_PROTEASE"/>
    <property type="match status" value="2"/>
</dbReference>
<dbReference type="InterPro" id="IPR001461">
    <property type="entry name" value="Aspartic_peptidase_A1"/>
</dbReference>
<dbReference type="OrthoDB" id="660550at2759"/>
<accession>A0A8I2Z0R9</accession>
<feature type="signal peptide" evidence="5">
    <location>
        <begin position="1"/>
        <end position="21"/>
    </location>
</feature>
<evidence type="ECO:0000256" key="3">
    <source>
        <dbReference type="PIRSR" id="PIRSR601461-1"/>
    </source>
</evidence>